<keyword evidence="1" id="KW-0732">Signal</keyword>
<feature type="chain" id="PRO_5012751166" evidence="1">
    <location>
        <begin position="22"/>
        <end position="396"/>
    </location>
</feature>
<comment type="caution">
    <text evidence="2">The sequence shown here is derived from an EMBL/GenBank/DDBJ whole genome shotgun (WGS) entry which is preliminary data.</text>
</comment>
<dbReference type="EMBL" id="LSRX01000122">
    <property type="protein sequence ID" value="OLQ08210.1"/>
    <property type="molecule type" value="Genomic_DNA"/>
</dbReference>
<organism evidence="2 3">
    <name type="scientific">Symbiodinium microadriaticum</name>
    <name type="common">Dinoflagellate</name>
    <name type="synonym">Zooxanthella microadriatica</name>
    <dbReference type="NCBI Taxonomy" id="2951"/>
    <lineage>
        <taxon>Eukaryota</taxon>
        <taxon>Sar</taxon>
        <taxon>Alveolata</taxon>
        <taxon>Dinophyceae</taxon>
        <taxon>Suessiales</taxon>
        <taxon>Symbiodiniaceae</taxon>
        <taxon>Symbiodinium</taxon>
    </lineage>
</organism>
<keyword evidence="3" id="KW-1185">Reference proteome</keyword>
<sequence>MMPWQSHIWHLPLLLTGEAVAEQAPTVPPYAFRCQNEPLAKFYRETVPVDSPKTWTCEGTSVHPISFAIPSEDIVPCVPEKFTDFASLLPGVEETYIFPMTSFGEMEYKRMYREARFGVKIRRQGWETMRIYEILAAGSMPYIEKVEQIPPTALVFVNKTLLKAARELGGRKDGTWPGYAMLAAELLRHTQQHLTTEALARYILSASGRGHASKVLYISHCLHGDYQCYVSLHGLRRVLGDGLVDIPRLDYMYEPHVAPMQPIERRMLCPQTSCTVLSGGRGDTGKATFGMAGEGMPVAIYGGGFSYAYRLQDLPVNRSLSALRRSLASHEFDAVIFPNAEVAQGHGPREVRLLVHLARQHYQPKDIIVLAEDSAVGRGEPRELELIFMLDLVLRA</sequence>
<reference evidence="2 3" key="1">
    <citation type="submission" date="2016-02" db="EMBL/GenBank/DDBJ databases">
        <title>Genome analysis of coral dinoflagellate symbionts highlights evolutionary adaptations to a symbiotic lifestyle.</title>
        <authorList>
            <person name="Aranda M."/>
            <person name="Li Y."/>
            <person name="Liew Y.J."/>
            <person name="Baumgarten S."/>
            <person name="Simakov O."/>
            <person name="Wilson M."/>
            <person name="Piel J."/>
            <person name="Ashoor H."/>
            <person name="Bougouffa S."/>
            <person name="Bajic V.B."/>
            <person name="Ryu T."/>
            <person name="Ravasi T."/>
            <person name="Bayer T."/>
            <person name="Micklem G."/>
            <person name="Kim H."/>
            <person name="Bhak J."/>
            <person name="Lajeunesse T.C."/>
            <person name="Voolstra C.R."/>
        </authorList>
    </citation>
    <scope>NUCLEOTIDE SEQUENCE [LARGE SCALE GENOMIC DNA]</scope>
    <source>
        <strain evidence="2 3">CCMP2467</strain>
    </source>
</reference>
<accession>A0A1Q9ELC3</accession>
<feature type="signal peptide" evidence="1">
    <location>
        <begin position="1"/>
        <end position="21"/>
    </location>
</feature>
<evidence type="ECO:0000313" key="3">
    <source>
        <dbReference type="Proteomes" id="UP000186817"/>
    </source>
</evidence>
<name>A0A1Q9ELC3_SYMMI</name>
<evidence type="ECO:0000256" key="1">
    <source>
        <dbReference type="SAM" id="SignalP"/>
    </source>
</evidence>
<dbReference type="Proteomes" id="UP000186817">
    <property type="component" value="Unassembled WGS sequence"/>
</dbReference>
<dbReference type="AlphaFoldDB" id="A0A1Q9ELC3"/>
<proteinExistence type="predicted"/>
<gene>
    <name evidence="2" type="ORF">AK812_SmicGene8290</name>
</gene>
<evidence type="ECO:0000313" key="2">
    <source>
        <dbReference type="EMBL" id="OLQ08210.1"/>
    </source>
</evidence>
<dbReference type="OrthoDB" id="410397at2759"/>
<protein>
    <submittedName>
        <fullName evidence="2">Uncharacterized protein</fullName>
    </submittedName>
</protein>